<protein>
    <submittedName>
        <fullName evidence="5">MarR family transcriptional regulator</fullName>
    </submittedName>
</protein>
<evidence type="ECO:0000259" key="4">
    <source>
        <dbReference type="PROSITE" id="PS50995"/>
    </source>
</evidence>
<dbReference type="SUPFAM" id="SSF46785">
    <property type="entry name" value="Winged helix' DNA-binding domain"/>
    <property type="match status" value="1"/>
</dbReference>
<dbReference type="PROSITE" id="PS50995">
    <property type="entry name" value="HTH_MARR_2"/>
    <property type="match status" value="1"/>
</dbReference>
<dbReference type="PRINTS" id="PR00598">
    <property type="entry name" value="HTHMARR"/>
</dbReference>
<evidence type="ECO:0000256" key="1">
    <source>
        <dbReference type="ARBA" id="ARBA00023015"/>
    </source>
</evidence>
<dbReference type="Gene3D" id="1.10.10.10">
    <property type="entry name" value="Winged helix-like DNA-binding domain superfamily/Winged helix DNA-binding domain"/>
    <property type="match status" value="1"/>
</dbReference>
<sequence length="162" mass="18239">MSLPNDPLQSAPWCLTNFRPEESIGYLIKSAYASMQRAIDIEVAPMDLTAMQWTPLLRMAAGQADTAAELARVVGMDTGAMTRMLDRLEHKGLIRRSRSAEDRRVIKLELTEEGRHKANQIPPLLLKVTEMHFAGFDENEREIMKGLLRRMLANGTPPPDQP</sequence>
<organism evidence="5 6">
    <name type="scientific">Pigmentiphaga aceris</name>
    <dbReference type="NCBI Taxonomy" id="1940612"/>
    <lineage>
        <taxon>Bacteria</taxon>
        <taxon>Pseudomonadati</taxon>
        <taxon>Pseudomonadota</taxon>
        <taxon>Betaproteobacteria</taxon>
        <taxon>Burkholderiales</taxon>
        <taxon>Alcaligenaceae</taxon>
        <taxon>Pigmentiphaga</taxon>
    </lineage>
</organism>
<dbReference type="AlphaFoldDB" id="A0A5C0AY27"/>
<dbReference type="GO" id="GO:0003700">
    <property type="term" value="F:DNA-binding transcription factor activity"/>
    <property type="evidence" value="ECO:0007669"/>
    <property type="project" value="InterPro"/>
</dbReference>
<dbReference type="EMBL" id="CP043046">
    <property type="protein sequence ID" value="QEI07392.1"/>
    <property type="molecule type" value="Genomic_DNA"/>
</dbReference>
<evidence type="ECO:0000313" key="5">
    <source>
        <dbReference type="EMBL" id="QEI07392.1"/>
    </source>
</evidence>
<evidence type="ECO:0000313" key="6">
    <source>
        <dbReference type="Proteomes" id="UP000325161"/>
    </source>
</evidence>
<evidence type="ECO:0000256" key="3">
    <source>
        <dbReference type="ARBA" id="ARBA00023163"/>
    </source>
</evidence>
<dbReference type="InterPro" id="IPR000835">
    <property type="entry name" value="HTH_MarR-typ"/>
</dbReference>
<dbReference type="Proteomes" id="UP000325161">
    <property type="component" value="Chromosome"/>
</dbReference>
<dbReference type="PROSITE" id="PS01117">
    <property type="entry name" value="HTH_MARR_1"/>
    <property type="match status" value="1"/>
</dbReference>
<evidence type="ECO:0000256" key="2">
    <source>
        <dbReference type="ARBA" id="ARBA00023125"/>
    </source>
</evidence>
<dbReference type="Pfam" id="PF01047">
    <property type="entry name" value="MarR"/>
    <property type="match status" value="1"/>
</dbReference>
<name>A0A5C0AY27_9BURK</name>
<dbReference type="RefSeq" id="WP_148816439.1">
    <property type="nucleotide sequence ID" value="NZ_CP043046.1"/>
</dbReference>
<feature type="domain" description="HTH marR-type" evidence="4">
    <location>
        <begin position="21"/>
        <end position="153"/>
    </location>
</feature>
<keyword evidence="3" id="KW-0804">Transcription</keyword>
<proteinExistence type="predicted"/>
<dbReference type="InterPro" id="IPR036388">
    <property type="entry name" value="WH-like_DNA-bd_sf"/>
</dbReference>
<dbReference type="InterPro" id="IPR036390">
    <property type="entry name" value="WH_DNA-bd_sf"/>
</dbReference>
<reference evidence="5 6" key="1">
    <citation type="submission" date="2019-08" db="EMBL/GenBank/DDBJ databases">
        <title>Amphibian skin-associated Pigmentiphaga: genome sequence and occurrence across geography and hosts.</title>
        <authorList>
            <person name="Bletz M.C."/>
            <person name="Bunk B."/>
            <person name="Sproeer C."/>
            <person name="Biwer P."/>
            <person name="Reiter S."/>
            <person name="Rabemananjara F.C.E."/>
            <person name="Schulz S."/>
            <person name="Overmann J."/>
            <person name="Vences M."/>
        </authorList>
    </citation>
    <scope>NUCLEOTIDE SEQUENCE [LARGE SCALE GENOMIC DNA]</scope>
    <source>
        <strain evidence="5 6">Mada1488</strain>
    </source>
</reference>
<dbReference type="GO" id="GO:0003677">
    <property type="term" value="F:DNA binding"/>
    <property type="evidence" value="ECO:0007669"/>
    <property type="project" value="UniProtKB-KW"/>
</dbReference>
<keyword evidence="1" id="KW-0805">Transcription regulation</keyword>
<keyword evidence="2" id="KW-0238">DNA-binding</keyword>
<accession>A0A5C0AY27</accession>
<dbReference type="InterPro" id="IPR023187">
    <property type="entry name" value="Tscrpt_reg_MarR-type_CS"/>
</dbReference>
<dbReference type="OrthoDB" id="6195716at2"/>
<gene>
    <name evidence="5" type="ORF">FXN63_17230</name>
</gene>
<dbReference type="KEGG" id="pacr:FXN63_17230"/>
<keyword evidence="6" id="KW-1185">Reference proteome</keyword>
<dbReference type="SMART" id="SM00347">
    <property type="entry name" value="HTH_MARR"/>
    <property type="match status" value="1"/>
</dbReference>
<dbReference type="PANTHER" id="PTHR42756:SF1">
    <property type="entry name" value="TRANSCRIPTIONAL REPRESSOR OF EMRAB OPERON"/>
    <property type="match status" value="1"/>
</dbReference>
<dbReference type="PANTHER" id="PTHR42756">
    <property type="entry name" value="TRANSCRIPTIONAL REGULATOR, MARR"/>
    <property type="match status" value="1"/>
</dbReference>